<dbReference type="InterPro" id="IPR006461">
    <property type="entry name" value="PLAC_motif_containing"/>
</dbReference>
<keyword evidence="3" id="KW-1185">Reference proteome</keyword>
<dbReference type="Ensembl" id="ENSAMXT00000050061.1">
    <property type="protein sequence ID" value="ENSAMXP00000044362.1"/>
    <property type="gene ID" value="ENSAMXG00000041221.1"/>
</dbReference>
<dbReference type="Bgee" id="ENSAMXG00000041221">
    <property type="expression patterns" value="Expressed in testis and 6 other cell types or tissues"/>
</dbReference>
<sequence length="144" mass="16355">MANPTVIVQPVAFQPPDNQRIVQWSSGICDCCEDMGCFGFWCPYCLMCNTTKKYGECMCLPLVELCFGGLIPPVTYSMRSSMRERYHIQGSMCDDCCVSTCCGICAWCQIARELKYRLIASLRNPEHFSKLGRYKQAFPPNSLF</sequence>
<evidence type="ECO:0000256" key="1">
    <source>
        <dbReference type="ARBA" id="ARBA00009024"/>
    </source>
</evidence>
<name>A0A3B1JPP4_ASTMX</name>
<protein>
    <submittedName>
        <fullName evidence="2">Plac8 onzin related protein 6</fullName>
    </submittedName>
</protein>
<dbReference type="NCBIfam" id="TIGR01571">
    <property type="entry name" value="A_thal_Cys_rich"/>
    <property type="match status" value="1"/>
</dbReference>
<evidence type="ECO:0000313" key="2">
    <source>
        <dbReference type="Ensembl" id="ENSAMXP00000044362.1"/>
    </source>
</evidence>
<dbReference type="Proteomes" id="UP000018467">
    <property type="component" value="Unassembled WGS sequence"/>
</dbReference>
<dbReference type="GeneTree" id="ENSGT00940000163927"/>
<reference evidence="2" key="3">
    <citation type="submission" date="2025-08" db="UniProtKB">
        <authorList>
            <consortium name="Ensembl"/>
        </authorList>
    </citation>
    <scope>IDENTIFICATION</scope>
</reference>
<proteinExistence type="inferred from homology"/>
<accession>A0A3B1JPP4</accession>
<reference evidence="3" key="2">
    <citation type="journal article" date="2014" name="Nat. Commun.">
        <title>The cavefish genome reveals candidate genes for eye loss.</title>
        <authorList>
            <person name="McGaugh S.E."/>
            <person name="Gross J.B."/>
            <person name="Aken B."/>
            <person name="Blin M."/>
            <person name="Borowsky R."/>
            <person name="Chalopin D."/>
            <person name="Hinaux H."/>
            <person name="Jeffery W.R."/>
            <person name="Keene A."/>
            <person name="Ma L."/>
            <person name="Minx P."/>
            <person name="Murphy D."/>
            <person name="O'Quin K.E."/>
            <person name="Retaux S."/>
            <person name="Rohner N."/>
            <person name="Searle S.M."/>
            <person name="Stahl B.A."/>
            <person name="Tabin C."/>
            <person name="Volff J.N."/>
            <person name="Yoshizawa M."/>
            <person name="Warren W.C."/>
        </authorList>
    </citation>
    <scope>NUCLEOTIDE SEQUENCE [LARGE SCALE GENOMIC DNA]</scope>
    <source>
        <strain evidence="3">female</strain>
    </source>
</reference>
<organism evidence="2 3">
    <name type="scientific">Astyanax mexicanus</name>
    <name type="common">Blind cave fish</name>
    <name type="synonym">Astyanax fasciatus mexicanus</name>
    <dbReference type="NCBI Taxonomy" id="7994"/>
    <lineage>
        <taxon>Eukaryota</taxon>
        <taxon>Metazoa</taxon>
        <taxon>Chordata</taxon>
        <taxon>Craniata</taxon>
        <taxon>Vertebrata</taxon>
        <taxon>Euteleostomi</taxon>
        <taxon>Actinopterygii</taxon>
        <taxon>Neopterygii</taxon>
        <taxon>Teleostei</taxon>
        <taxon>Ostariophysi</taxon>
        <taxon>Characiformes</taxon>
        <taxon>Characoidei</taxon>
        <taxon>Acestrorhamphidae</taxon>
        <taxon>Acestrorhamphinae</taxon>
        <taxon>Astyanax</taxon>
    </lineage>
</organism>
<reference evidence="3" key="1">
    <citation type="submission" date="2013-03" db="EMBL/GenBank/DDBJ databases">
        <authorList>
            <person name="Jeffery W."/>
            <person name="Warren W."/>
            <person name="Wilson R.K."/>
        </authorList>
    </citation>
    <scope>NUCLEOTIDE SEQUENCE</scope>
    <source>
        <strain evidence="3">female</strain>
    </source>
</reference>
<reference evidence="2" key="4">
    <citation type="submission" date="2025-09" db="UniProtKB">
        <authorList>
            <consortium name="Ensembl"/>
        </authorList>
    </citation>
    <scope>IDENTIFICATION</scope>
</reference>
<comment type="similarity">
    <text evidence="1">Belongs to the cornifelin family.</text>
</comment>
<dbReference type="AlphaFoldDB" id="A0A3B1JPP4"/>
<dbReference type="Pfam" id="PF04749">
    <property type="entry name" value="PLAC8"/>
    <property type="match status" value="1"/>
</dbReference>
<dbReference type="PANTHER" id="PTHR15907">
    <property type="entry name" value="DUF614 FAMILY PROTEIN-RELATED"/>
    <property type="match status" value="1"/>
</dbReference>
<evidence type="ECO:0000313" key="3">
    <source>
        <dbReference type="Proteomes" id="UP000018467"/>
    </source>
</evidence>